<dbReference type="Proteomes" id="UP000054007">
    <property type="component" value="Unassembled WGS sequence"/>
</dbReference>
<name>A0A0D7BQT5_9AGAR</name>
<feature type="compositionally biased region" description="Polar residues" evidence="1">
    <location>
        <begin position="60"/>
        <end position="70"/>
    </location>
</feature>
<evidence type="ECO:0000256" key="1">
    <source>
        <dbReference type="SAM" id="MobiDB-lite"/>
    </source>
</evidence>
<dbReference type="AlphaFoldDB" id="A0A0D7BQT5"/>
<protein>
    <submittedName>
        <fullName evidence="2">Uncharacterized protein</fullName>
    </submittedName>
</protein>
<organism evidence="2 3">
    <name type="scientific">Cylindrobasidium torrendii FP15055 ss-10</name>
    <dbReference type="NCBI Taxonomy" id="1314674"/>
    <lineage>
        <taxon>Eukaryota</taxon>
        <taxon>Fungi</taxon>
        <taxon>Dikarya</taxon>
        <taxon>Basidiomycota</taxon>
        <taxon>Agaricomycotina</taxon>
        <taxon>Agaricomycetes</taxon>
        <taxon>Agaricomycetidae</taxon>
        <taxon>Agaricales</taxon>
        <taxon>Marasmiineae</taxon>
        <taxon>Physalacriaceae</taxon>
        <taxon>Cylindrobasidium</taxon>
    </lineage>
</organism>
<sequence length="164" mass="19225">MLSIIRARAPRVVQSIPSRAFRTKSFSGRIAAERDERYGRIIERQLKAAIERRDKEEAEQTNNAQNSQTLDRQERKAARTRVLNAENAFFWNQLSESQRETLDKFGIQTFEQLVEASNDADRTMNESPYPTSAQLRPRLRHAHRIYEEVMKTMQSERFVPEGLR</sequence>
<keyword evidence="3" id="KW-1185">Reference proteome</keyword>
<dbReference type="EMBL" id="KN880439">
    <property type="protein sequence ID" value="KIY72898.1"/>
    <property type="molecule type" value="Genomic_DNA"/>
</dbReference>
<proteinExistence type="predicted"/>
<reference evidence="2 3" key="1">
    <citation type="journal article" date="2015" name="Fungal Genet. Biol.">
        <title>Evolution of novel wood decay mechanisms in Agaricales revealed by the genome sequences of Fistulina hepatica and Cylindrobasidium torrendii.</title>
        <authorList>
            <person name="Floudas D."/>
            <person name="Held B.W."/>
            <person name="Riley R."/>
            <person name="Nagy L.G."/>
            <person name="Koehler G."/>
            <person name="Ransdell A.S."/>
            <person name="Younus H."/>
            <person name="Chow J."/>
            <person name="Chiniquy J."/>
            <person name="Lipzen A."/>
            <person name="Tritt A."/>
            <person name="Sun H."/>
            <person name="Haridas S."/>
            <person name="LaButti K."/>
            <person name="Ohm R.A."/>
            <person name="Kues U."/>
            <person name="Blanchette R.A."/>
            <person name="Grigoriev I.V."/>
            <person name="Minto R.E."/>
            <person name="Hibbett D.S."/>
        </authorList>
    </citation>
    <scope>NUCLEOTIDE SEQUENCE [LARGE SCALE GENOMIC DNA]</scope>
    <source>
        <strain evidence="2 3">FP15055 ss-10</strain>
    </source>
</reference>
<feature type="region of interest" description="Disordered" evidence="1">
    <location>
        <begin position="52"/>
        <end position="77"/>
    </location>
</feature>
<accession>A0A0D7BQT5</accession>
<gene>
    <name evidence="2" type="ORF">CYLTODRAFT_449375</name>
</gene>
<evidence type="ECO:0000313" key="2">
    <source>
        <dbReference type="EMBL" id="KIY72898.1"/>
    </source>
</evidence>
<dbReference type="OrthoDB" id="2864791at2759"/>
<evidence type="ECO:0000313" key="3">
    <source>
        <dbReference type="Proteomes" id="UP000054007"/>
    </source>
</evidence>